<feature type="transmembrane region" description="Helical" evidence="13">
    <location>
        <begin position="258"/>
        <end position="279"/>
    </location>
</feature>
<keyword evidence="4 13" id="KW-0812">Transmembrane</keyword>
<feature type="transmembrane region" description="Helical" evidence="13">
    <location>
        <begin position="291"/>
        <end position="312"/>
    </location>
</feature>
<keyword evidence="9" id="KW-0406">Ion transport</keyword>
<dbReference type="Gene3D" id="1.10.287.70">
    <property type="match status" value="1"/>
</dbReference>
<keyword evidence="16" id="KW-1185">Reference proteome</keyword>
<organism evidence="15 16">
    <name type="scientific">Athelia psychrophila</name>
    <dbReference type="NCBI Taxonomy" id="1759441"/>
    <lineage>
        <taxon>Eukaryota</taxon>
        <taxon>Fungi</taxon>
        <taxon>Dikarya</taxon>
        <taxon>Basidiomycota</taxon>
        <taxon>Agaricomycotina</taxon>
        <taxon>Agaricomycetes</taxon>
        <taxon>Agaricomycetidae</taxon>
        <taxon>Atheliales</taxon>
        <taxon>Atheliaceae</taxon>
        <taxon>Athelia</taxon>
    </lineage>
</organism>
<feature type="transmembrane region" description="Helical" evidence="13">
    <location>
        <begin position="143"/>
        <end position="164"/>
    </location>
</feature>
<evidence type="ECO:0000256" key="4">
    <source>
        <dbReference type="ARBA" id="ARBA00022692"/>
    </source>
</evidence>
<sequence length="392" mass="44497">MADPIHMSRLSRLNQPRSTSSQFLTEEPRSQRPSSPRHIDDVFASPHLSMDNGPNMAATHPPWKRDLYSLLEQPTSSQSAFLIHILMTCLIVISGVVTIAETVPAFHSVPPRFWFGVETTLVALFTVEYGARCVAWSGTWLDLFKWVTSFYGVIDMLAILPYYIEIMLRQDTSVLFRFSILRIFRLLRVFRPFRYNNTLLLTIEVMYLSIRRSKHALLAIGFFALLVVIIFSTLLYFAERGTWDTTLDTFINNDGDPTQFASIPAAAWFVIVTITTVGYGEITPRSFLGRLITLPLLVFGLLLIALPSFVLGREFSLVWEKMTEDTQVFDHDEADGDSPVIPTTSAPRDLSNLKLAQNQLELSLQIGELRSTVEAQRVLMEQLLNVLEKRSD</sequence>
<evidence type="ECO:0000256" key="6">
    <source>
        <dbReference type="ARBA" id="ARBA00022882"/>
    </source>
</evidence>
<evidence type="ECO:0000256" key="3">
    <source>
        <dbReference type="ARBA" id="ARBA00022538"/>
    </source>
</evidence>
<dbReference type="EMBL" id="KV417547">
    <property type="protein sequence ID" value="KZP21486.1"/>
    <property type="molecule type" value="Genomic_DNA"/>
</dbReference>
<feature type="domain" description="Ion transport" evidence="14">
    <location>
        <begin position="82"/>
        <end position="315"/>
    </location>
</feature>
<feature type="region of interest" description="Disordered" evidence="12">
    <location>
        <begin position="1"/>
        <end position="38"/>
    </location>
</feature>
<dbReference type="FunFam" id="1.10.287.70:FF:000097">
    <property type="entry name" value="Potassium voltage-gated channel subfamily G member 3"/>
    <property type="match status" value="1"/>
</dbReference>
<keyword evidence="3" id="KW-0633">Potassium transport</keyword>
<feature type="transmembrane region" description="Helical" evidence="13">
    <location>
        <begin position="80"/>
        <end position="100"/>
    </location>
</feature>
<evidence type="ECO:0000256" key="13">
    <source>
        <dbReference type="SAM" id="Phobius"/>
    </source>
</evidence>
<dbReference type="InterPro" id="IPR027359">
    <property type="entry name" value="Volt_channel_dom_sf"/>
</dbReference>
<evidence type="ECO:0000313" key="15">
    <source>
        <dbReference type="EMBL" id="KZP21486.1"/>
    </source>
</evidence>
<evidence type="ECO:0000256" key="7">
    <source>
        <dbReference type="ARBA" id="ARBA00022958"/>
    </source>
</evidence>
<dbReference type="PANTHER" id="PTHR11537">
    <property type="entry name" value="VOLTAGE-GATED POTASSIUM CHANNEL"/>
    <property type="match status" value="1"/>
</dbReference>
<reference evidence="15 16" key="1">
    <citation type="journal article" date="2016" name="Mol. Biol. Evol.">
        <title>Comparative Genomics of Early-Diverging Mushroom-Forming Fungi Provides Insights into the Origins of Lignocellulose Decay Capabilities.</title>
        <authorList>
            <person name="Nagy L.G."/>
            <person name="Riley R."/>
            <person name="Tritt A."/>
            <person name="Adam C."/>
            <person name="Daum C."/>
            <person name="Floudas D."/>
            <person name="Sun H."/>
            <person name="Yadav J.S."/>
            <person name="Pangilinan J."/>
            <person name="Larsson K.H."/>
            <person name="Matsuura K."/>
            <person name="Barry K."/>
            <person name="Labutti K."/>
            <person name="Kuo R."/>
            <person name="Ohm R.A."/>
            <person name="Bhattacharya S.S."/>
            <person name="Shirouzu T."/>
            <person name="Yoshinaga Y."/>
            <person name="Martin F.M."/>
            <person name="Grigoriev I.V."/>
            <person name="Hibbett D.S."/>
        </authorList>
    </citation>
    <scope>NUCLEOTIDE SEQUENCE [LARGE SCALE GENOMIC DNA]</scope>
    <source>
        <strain evidence="15 16">CBS 109695</strain>
    </source>
</reference>
<dbReference type="GO" id="GO:0005249">
    <property type="term" value="F:voltage-gated potassium channel activity"/>
    <property type="evidence" value="ECO:0007669"/>
    <property type="project" value="InterPro"/>
</dbReference>
<feature type="compositionally biased region" description="Polar residues" evidence="12">
    <location>
        <begin position="11"/>
        <end position="24"/>
    </location>
</feature>
<dbReference type="InterPro" id="IPR028325">
    <property type="entry name" value="VG_K_chnl"/>
</dbReference>
<dbReference type="AlphaFoldDB" id="A0A166K3B6"/>
<keyword evidence="6" id="KW-0851">Voltage-gated channel</keyword>
<keyword evidence="11 15" id="KW-0407">Ion channel</keyword>
<dbReference type="InterPro" id="IPR005821">
    <property type="entry name" value="Ion_trans_dom"/>
</dbReference>
<dbReference type="GO" id="GO:0008076">
    <property type="term" value="C:voltage-gated potassium channel complex"/>
    <property type="evidence" value="ECO:0007669"/>
    <property type="project" value="InterPro"/>
</dbReference>
<evidence type="ECO:0000256" key="9">
    <source>
        <dbReference type="ARBA" id="ARBA00023065"/>
    </source>
</evidence>
<dbReference type="PRINTS" id="PR00169">
    <property type="entry name" value="KCHANNEL"/>
</dbReference>
<keyword evidence="2" id="KW-0813">Transport</keyword>
<accession>A0A166K3B6</accession>
<comment type="subcellular location">
    <subcellularLocation>
        <location evidence="1">Membrane</location>
        <topology evidence="1">Multi-pass membrane protein</topology>
    </subcellularLocation>
</comment>
<dbReference type="GO" id="GO:0001508">
    <property type="term" value="P:action potential"/>
    <property type="evidence" value="ECO:0007669"/>
    <property type="project" value="TreeGrafter"/>
</dbReference>
<protein>
    <submittedName>
        <fullName evidence="15">Voltage-gated potassium channel</fullName>
    </submittedName>
</protein>
<evidence type="ECO:0000256" key="8">
    <source>
        <dbReference type="ARBA" id="ARBA00022989"/>
    </source>
</evidence>
<evidence type="ECO:0000259" key="14">
    <source>
        <dbReference type="Pfam" id="PF00520"/>
    </source>
</evidence>
<evidence type="ECO:0000313" key="16">
    <source>
        <dbReference type="Proteomes" id="UP000076532"/>
    </source>
</evidence>
<keyword evidence="8 13" id="KW-1133">Transmembrane helix</keyword>
<keyword evidence="7" id="KW-0630">Potassium</keyword>
<evidence type="ECO:0000256" key="2">
    <source>
        <dbReference type="ARBA" id="ARBA00022448"/>
    </source>
</evidence>
<dbReference type="Proteomes" id="UP000076532">
    <property type="component" value="Unassembled WGS sequence"/>
</dbReference>
<proteinExistence type="predicted"/>
<evidence type="ECO:0000256" key="1">
    <source>
        <dbReference type="ARBA" id="ARBA00004141"/>
    </source>
</evidence>
<feature type="transmembrane region" description="Helical" evidence="13">
    <location>
        <begin position="217"/>
        <end position="238"/>
    </location>
</feature>
<gene>
    <name evidence="15" type="ORF">FIBSPDRAFT_931689</name>
</gene>
<dbReference type="STRING" id="436010.A0A166K3B6"/>
<dbReference type="OrthoDB" id="415460at2759"/>
<evidence type="ECO:0000256" key="11">
    <source>
        <dbReference type="ARBA" id="ARBA00023303"/>
    </source>
</evidence>
<name>A0A166K3B6_9AGAM</name>
<dbReference type="Gene3D" id="1.20.120.350">
    <property type="entry name" value="Voltage-gated potassium channels. Chain C"/>
    <property type="match status" value="1"/>
</dbReference>
<evidence type="ECO:0000256" key="10">
    <source>
        <dbReference type="ARBA" id="ARBA00023136"/>
    </source>
</evidence>
<dbReference type="PANTHER" id="PTHR11537:SF254">
    <property type="entry name" value="POTASSIUM VOLTAGE-GATED CHANNEL PROTEIN SHAB"/>
    <property type="match status" value="1"/>
</dbReference>
<keyword evidence="5" id="KW-0631">Potassium channel</keyword>
<evidence type="ECO:0000256" key="12">
    <source>
        <dbReference type="SAM" id="MobiDB-lite"/>
    </source>
</evidence>
<evidence type="ECO:0000256" key="5">
    <source>
        <dbReference type="ARBA" id="ARBA00022826"/>
    </source>
</evidence>
<keyword evidence="10 13" id="KW-0472">Membrane</keyword>
<dbReference type="Pfam" id="PF00520">
    <property type="entry name" value="Ion_trans"/>
    <property type="match status" value="1"/>
</dbReference>
<dbReference type="SUPFAM" id="SSF81324">
    <property type="entry name" value="Voltage-gated potassium channels"/>
    <property type="match status" value="1"/>
</dbReference>